<evidence type="ECO:0000313" key="2">
    <source>
        <dbReference type="Proteomes" id="UP000580250"/>
    </source>
</evidence>
<sequence length="48" mass="5604">MKSVQKIPLYINNRGKEYPCSPDLKRAAQEASTKKSKNYYQNYLGYLC</sequence>
<dbReference type="Proteomes" id="UP000580250">
    <property type="component" value="Unassembled WGS sequence"/>
</dbReference>
<comment type="caution">
    <text evidence="1">The sequence shown here is derived from an EMBL/GenBank/DDBJ whole genome shotgun (WGS) entry which is preliminary data.</text>
</comment>
<dbReference type="EMBL" id="CAJEWN010000045">
    <property type="protein sequence ID" value="CAD2150182.1"/>
    <property type="molecule type" value="Genomic_DNA"/>
</dbReference>
<accession>A0A6V7U9I8</accession>
<reference evidence="1 2" key="1">
    <citation type="submission" date="2020-08" db="EMBL/GenBank/DDBJ databases">
        <authorList>
            <person name="Koutsovoulos G."/>
            <person name="Danchin GJ E."/>
        </authorList>
    </citation>
    <scope>NUCLEOTIDE SEQUENCE [LARGE SCALE GENOMIC DNA]</scope>
</reference>
<proteinExistence type="predicted"/>
<gene>
    <name evidence="1" type="ORF">MENT_LOCUS9940</name>
</gene>
<protein>
    <submittedName>
        <fullName evidence="1">Uncharacterized protein</fullName>
    </submittedName>
</protein>
<evidence type="ECO:0000313" key="1">
    <source>
        <dbReference type="EMBL" id="CAD2150182.1"/>
    </source>
</evidence>
<name>A0A6V7U9I8_MELEN</name>
<organism evidence="1 2">
    <name type="scientific">Meloidogyne enterolobii</name>
    <name type="common">Root-knot nematode worm</name>
    <name type="synonym">Meloidogyne mayaguensis</name>
    <dbReference type="NCBI Taxonomy" id="390850"/>
    <lineage>
        <taxon>Eukaryota</taxon>
        <taxon>Metazoa</taxon>
        <taxon>Ecdysozoa</taxon>
        <taxon>Nematoda</taxon>
        <taxon>Chromadorea</taxon>
        <taxon>Rhabditida</taxon>
        <taxon>Tylenchina</taxon>
        <taxon>Tylenchomorpha</taxon>
        <taxon>Tylenchoidea</taxon>
        <taxon>Meloidogynidae</taxon>
        <taxon>Meloidogyninae</taxon>
        <taxon>Meloidogyne</taxon>
    </lineage>
</organism>
<dbReference type="AlphaFoldDB" id="A0A6V7U9I8"/>